<feature type="transmembrane region" description="Helical" evidence="7">
    <location>
        <begin position="80"/>
        <end position="103"/>
    </location>
</feature>
<feature type="transmembrane region" description="Helical" evidence="7">
    <location>
        <begin position="291"/>
        <end position="316"/>
    </location>
</feature>
<dbReference type="PANTHER" id="PTHR30250:SF10">
    <property type="entry name" value="LIPOPOLYSACCHARIDE BIOSYNTHESIS PROTEIN WZXC"/>
    <property type="match status" value="1"/>
</dbReference>
<evidence type="ECO:0000256" key="6">
    <source>
        <dbReference type="ARBA" id="ARBA00023136"/>
    </source>
</evidence>
<dbReference type="EMBL" id="QORO01000002">
    <property type="protein sequence ID" value="RCK59694.1"/>
    <property type="molecule type" value="Genomic_DNA"/>
</dbReference>
<feature type="transmembrane region" description="Helical" evidence="7">
    <location>
        <begin position="12"/>
        <end position="36"/>
    </location>
</feature>
<dbReference type="InterPro" id="IPR050833">
    <property type="entry name" value="Poly_Biosynth_Transport"/>
</dbReference>
<comment type="caution">
    <text evidence="8">The sequence shown here is derived from an EMBL/GenBank/DDBJ whole genome shotgun (WGS) entry which is preliminary data.</text>
</comment>
<keyword evidence="3" id="KW-1003">Cell membrane</keyword>
<evidence type="ECO:0000256" key="2">
    <source>
        <dbReference type="ARBA" id="ARBA00007430"/>
    </source>
</evidence>
<dbReference type="CDD" id="cd13127">
    <property type="entry name" value="MATE_tuaB_like"/>
    <property type="match status" value="1"/>
</dbReference>
<evidence type="ECO:0000256" key="1">
    <source>
        <dbReference type="ARBA" id="ARBA00004651"/>
    </source>
</evidence>
<sequence>MSSQAPRAPRGARILMLAQVAKAGTLFLGVIFLSRLLSPTEFGLVAVPISLVGIGEILRDMGLSTAATTHPNLSNAVRDVLFWLNVAIAVALSIIVIVIAPILAGIFDNPAISEVLPWLCIVFLANGLAAQYRADLTRRMKFGAMALADSAGSLGGVFAAIIGAYLGASYWALIIQQATNAALVMLILIAAGRWIPKLPTRTGEARGILRFGINVSVSQALIYAGNNVDTLALGYWSGSRQLGYYTRSFQLSVQPFVLLKQPANSVALPLLSRRAAAGSGLLSAALLGQKIVAYTIVPAALLLAACSGPLVVILLGEQWVSAVPIVSLLAIASAIQQVVSVSNWLMLATHAGATLRRYSLVSLVIKVIAILLTAPHGPVATATGYLVAAAVSSPLALWWACRAAHVSLVDVFKSMSRPVVVGTLATISGLLASAATIGFSLAVWTTASCVAFLLVYVAALSIKPVRRDLQDVISVLLRRSR</sequence>
<evidence type="ECO:0000256" key="3">
    <source>
        <dbReference type="ARBA" id="ARBA00022475"/>
    </source>
</evidence>
<accession>A0A367Y1G3</accession>
<name>A0A367Y1G3_9MICO</name>
<dbReference type="Proteomes" id="UP000253508">
    <property type="component" value="Unassembled WGS sequence"/>
</dbReference>
<dbReference type="GO" id="GO:0005886">
    <property type="term" value="C:plasma membrane"/>
    <property type="evidence" value="ECO:0007669"/>
    <property type="project" value="UniProtKB-SubCell"/>
</dbReference>
<dbReference type="PANTHER" id="PTHR30250">
    <property type="entry name" value="PST FAMILY PREDICTED COLANIC ACID TRANSPORTER"/>
    <property type="match status" value="1"/>
</dbReference>
<feature type="transmembrane region" description="Helical" evidence="7">
    <location>
        <begin position="419"/>
        <end position="437"/>
    </location>
</feature>
<feature type="transmembrane region" description="Helical" evidence="7">
    <location>
        <begin position="358"/>
        <end position="376"/>
    </location>
</feature>
<protein>
    <submittedName>
        <fullName evidence="8">Lipopolysaccharide biosynthesis protein</fullName>
    </submittedName>
</protein>
<evidence type="ECO:0000256" key="5">
    <source>
        <dbReference type="ARBA" id="ARBA00022989"/>
    </source>
</evidence>
<evidence type="ECO:0000256" key="4">
    <source>
        <dbReference type="ARBA" id="ARBA00022692"/>
    </source>
</evidence>
<keyword evidence="6 7" id="KW-0472">Membrane</keyword>
<proteinExistence type="inferred from homology"/>
<organism evidence="8 9">
    <name type="scientific">Microbacterium sorbitolivorans</name>
    <dbReference type="NCBI Taxonomy" id="1867410"/>
    <lineage>
        <taxon>Bacteria</taxon>
        <taxon>Bacillati</taxon>
        <taxon>Actinomycetota</taxon>
        <taxon>Actinomycetes</taxon>
        <taxon>Micrococcales</taxon>
        <taxon>Microbacteriaceae</taxon>
        <taxon>Microbacterium</taxon>
    </lineage>
</organism>
<evidence type="ECO:0000313" key="9">
    <source>
        <dbReference type="Proteomes" id="UP000253508"/>
    </source>
</evidence>
<dbReference type="RefSeq" id="WP_114117306.1">
    <property type="nucleotide sequence ID" value="NZ_BMHU01000003.1"/>
</dbReference>
<feature type="transmembrane region" description="Helical" evidence="7">
    <location>
        <begin position="115"/>
        <end position="132"/>
    </location>
</feature>
<comment type="similarity">
    <text evidence="2">Belongs to the polysaccharide synthase family.</text>
</comment>
<evidence type="ECO:0000313" key="8">
    <source>
        <dbReference type="EMBL" id="RCK59694.1"/>
    </source>
</evidence>
<dbReference type="Pfam" id="PF13440">
    <property type="entry name" value="Polysacc_synt_3"/>
    <property type="match status" value="1"/>
</dbReference>
<comment type="subcellular location">
    <subcellularLocation>
        <location evidence="1">Cell membrane</location>
        <topology evidence="1">Multi-pass membrane protein</topology>
    </subcellularLocation>
</comment>
<feature type="transmembrane region" description="Helical" evidence="7">
    <location>
        <begin position="42"/>
        <end position="59"/>
    </location>
</feature>
<dbReference type="OrthoDB" id="9770347at2"/>
<feature type="transmembrane region" description="Helical" evidence="7">
    <location>
        <begin position="322"/>
        <end position="346"/>
    </location>
</feature>
<keyword evidence="4 7" id="KW-0812">Transmembrane</keyword>
<dbReference type="AlphaFoldDB" id="A0A367Y1G3"/>
<feature type="transmembrane region" description="Helical" evidence="7">
    <location>
        <begin position="382"/>
        <end position="399"/>
    </location>
</feature>
<evidence type="ECO:0000256" key="7">
    <source>
        <dbReference type="SAM" id="Phobius"/>
    </source>
</evidence>
<keyword evidence="5 7" id="KW-1133">Transmembrane helix</keyword>
<feature type="transmembrane region" description="Helical" evidence="7">
    <location>
        <begin position="170"/>
        <end position="191"/>
    </location>
</feature>
<feature type="transmembrane region" description="Helical" evidence="7">
    <location>
        <begin position="144"/>
        <end position="164"/>
    </location>
</feature>
<keyword evidence="9" id="KW-1185">Reference proteome</keyword>
<feature type="transmembrane region" description="Helical" evidence="7">
    <location>
        <begin position="443"/>
        <end position="462"/>
    </location>
</feature>
<gene>
    <name evidence="8" type="ORF">DTO57_05855</name>
</gene>
<reference evidence="8 9" key="1">
    <citation type="submission" date="2018-07" db="EMBL/GenBank/DDBJ databases">
        <title>Microbacterium endoborsara sp. nov., a novel actinobacterium isolated from Borszczowia aralocaspica.</title>
        <authorList>
            <person name="An D."/>
        </authorList>
    </citation>
    <scope>NUCLEOTIDE SEQUENCE [LARGE SCALE GENOMIC DNA]</scope>
    <source>
        <strain evidence="8 9">C1.15228</strain>
    </source>
</reference>